<feature type="region of interest" description="Disordered" evidence="1">
    <location>
        <begin position="42"/>
        <end position="69"/>
    </location>
</feature>
<dbReference type="EMBL" id="JAAIUW010000013">
    <property type="protein sequence ID" value="KAF7801237.1"/>
    <property type="molecule type" value="Genomic_DNA"/>
</dbReference>
<dbReference type="AlphaFoldDB" id="A0A834SDF1"/>
<evidence type="ECO:0000256" key="1">
    <source>
        <dbReference type="SAM" id="MobiDB-lite"/>
    </source>
</evidence>
<keyword evidence="3" id="KW-1185">Reference proteome</keyword>
<dbReference type="Proteomes" id="UP000634136">
    <property type="component" value="Unassembled WGS sequence"/>
</dbReference>
<proteinExistence type="predicted"/>
<comment type="caution">
    <text evidence="2">The sequence shown here is derived from an EMBL/GenBank/DDBJ whole genome shotgun (WGS) entry which is preliminary data.</text>
</comment>
<gene>
    <name evidence="2" type="ORF">G2W53_040348</name>
</gene>
<evidence type="ECO:0000313" key="2">
    <source>
        <dbReference type="EMBL" id="KAF7801237.1"/>
    </source>
</evidence>
<organism evidence="2 3">
    <name type="scientific">Senna tora</name>
    <dbReference type="NCBI Taxonomy" id="362788"/>
    <lineage>
        <taxon>Eukaryota</taxon>
        <taxon>Viridiplantae</taxon>
        <taxon>Streptophyta</taxon>
        <taxon>Embryophyta</taxon>
        <taxon>Tracheophyta</taxon>
        <taxon>Spermatophyta</taxon>
        <taxon>Magnoliopsida</taxon>
        <taxon>eudicotyledons</taxon>
        <taxon>Gunneridae</taxon>
        <taxon>Pentapetalae</taxon>
        <taxon>rosids</taxon>
        <taxon>fabids</taxon>
        <taxon>Fabales</taxon>
        <taxon>Fabaceae</taxon>
        <taxon>Caesalpinioideae</taxon>
        <taxon>Cassia clade</taxon>
        <taxon>Senna</taxon>
    </lineage>
</organism>
<protein>
    <submittedName>
        <fullName evidence="2">Uncharacterized protein</fullName>
    </submittedName>
</protein>
<reference evidence="2" key="1">
    <citation type="submission" date="2020-09" db="EMBL/GenBank/DDBJ databases">
        <title>Genome-Enabled Discovery of Anthraquinone Biosynthesis in Senna tora.</title>
        <authorList>
            <person name="Kang S.-H."/>
            <person name="Pandey R.P."/>
            <person name="Lee C.-M."/>
            <person name="Sim J.-S."/>
            <person name="Jeong J.-T."/>
            <person name="Choi B.-S."/>
            <person name="Jung M."/>
            <person name="Ginzburg D."/>
            <person name="Zhao K."/>
            <person name="Won S.Y."/>
            <person name="Oh T.-J."/>
            <person name="Yu Y."/>
            <person name="Kim N.-H."/>
            <person name="Lee O.R."/>
            <person name="Lee T.-H."/>
            <person name="Bashyal P."/>
            <person name="Kim T.-S."/>
            <person name="Lee W.-H."/>
            <person name="Kawkins C."/>
            <person name="Kim C.-K."/>
            <person name="Kim J.S."/>
            <person name="Ahn B.O."/>
            <person name="Rhee S.Y."/>
            <person name="Sohng J.K."/>
        </authorList>
    </citation>
    <scope>NUCLEOTIDE SEQUENCE</scope>
    <source>
        <tissue evidence="2">Leaf</tissue>
    </source>
</reference>
<name>A0A834SDF1_9FABA</name>
<accession>A0A834SDF1</accession>
<evidence type="ECO:0000313" key="3">
    <source>
        <dbReference type="Proteomes" id="UP000634136"/>
    </source>
</evidence>
<sequence length="69" mass="8002">MACIHLSVGAHKDTLQRKKRTSDVHCTSFKYNIKEAKTIMEKKTHHRISKTYPKMGIEKAQMTPFQDPT</sequence>